<dbReference type="EMBL" id="AAWS01000035">
    <property type="protein sequence ID" value="EAY26319.1"/>
    <property type="molecule type" value="Genomic_DNA"/>
</dbReference>
<protein>
    <submittedName>
        <fullName evidence="2">Uncharacterized protein</fullName>
    </submittedName>
</protein>
<comment type="caution">
    <text evidence="2">The sequence shown here is derived from an EMBL/GenBank/DDBJ whole genome shotgun (WGS) entry which is preliminary data.</text>
</comment>
<keyword evidence="3" id="KW-1185">Reference proteome</keyword>
<accession>A1ZT97</accession>
<sequence length="37" mass="4150">MHLNKQPLTFAEHLTKMPDGVTGNTSDFGSEESRFEP</sequence>
<feature type="region of interest" description="Disordered" evidence="1">
    <location>
        <begin position="1"/>
        <end position="37"/>
    </location>
</feature>
<evidence type="ECO:0000256" key="1">
    <source>
        <dbReference type="SAM" id="MobiDB-lite"/>
    </source>
</evidence>
<evidence type="ECO:0000313" key="2">
    <source>
        <dbReference type="EMBL" id="EAY26319.1"/>
    </source>
</evidence>
<name>A1ZT97_MICM2</name>
<dbReference type="AlphaFoldDB" id="A1ZT97"/>
<gene>
    <name evidence="2" type="ORF">M23134_04597</name>
</gene>
<organism evidence="2 3">
    <name type="scientific">Microscilla marina ATCC 23134</name>
    <dbReference type="NCBI Taxonomy" id="313606"/>
    <lineage>
        <taxon>Bacteria</taxon>
        <taxon>Pseudomonadati</taxon>
        <taxon>Bacteroidota</taxon>
        <taxon>Cytophagia</taxon>
        <taxon>Cytophagales</taxon>
        <taxon>Microscillaceae</taxon>
        <taxon>Microscilla</taxon>
    </lineage>
</organism>
<evidence type="ECO:0000313" key="3">
    <source>
        <dbReference type="Proteomes" id="UP000004095"/>
    </source>
</evidence>
<dbReference type="Proteomes" id="UP000004095">
    <property type="component" value="Unassembled WGS sequence"/>
</dbReference>
<reference evidence="2 3" key="1">
    <citation type="submission" date="2007-01" db="EMBL/GenBank/DDBJ databases">
        <authorList>
            <person name="Haygood M."/>
            <person name="Podell S."/>
            <person name="Anderson C."/>
            <person name="Hopkinson B."/>
            <person name="Roe K."/>
            <person name="Barbeau K."/>
            <person name="Gaasterland T."/>
            <person name="Ferriera S."/>
            <person name="Johnson J."/>
            <person name="Kravitz S."/>
            <person name="Beeson K."/>
            <person name="Sutton G."/>
            <person name="Rogers Y.-H."/>
            <person name="Friedman R."/>
            <person name="Frazier M."/>
            <person name="Venter J.C."/>
        </authorList>
    </citation>
    <scope>NUCLEOTIDE SEQUENCE [LARGE SCALE GENOMIC DNA]</scope>
    <source>
        <strain evidence="2 3">ATCC 23134</strain>
    </source>
</reference>
<proteinExistence type="predicted"/>